<evidence type="ECO:0000313" key="2">
    <source>
        <dbReference type="Proteomes" id="UP000028999"/>
    </source>
</evidence>
<reference evidence="1 2" key="1">
    <citation type="journal article" date="2014" name="Science">
        <title>Plant genetics. Early allopolyploid evolution in the post-Neolithic Brassica napus oilseed genome.</title>
        <authorList>
            <person name="Chalhoub B."/>
            <person name="Denoeud F."/>
            <person name="Liu S."/>
            <person name="Parkin I.A."/>
            <person name="Tang H."/>
            <person name="Wang X."/>
            <person name="Chiquet J."/>
            <person name="Belcram H."/>
            <person name="Tong C."/>
            <person name="Samans B."/>
            <person name="Correa M."/>
            <person name="Da Silva C."/>
            <person name="Just J."/>
            <person name="Falentin C."/>
            <person name="Koh C.S."/>
            <person name="Le Clainche I."/>
            <person name="Bernard M."/>
            <person name="Bento P."/>
            <person name="Noel B."/>
            <person name="Labadie K."/>
            <person name="Alberti A."/>
            <person name="Charles M."/>
            <person name="Arnaud D."/>
            <person name="Guo H."/>
            <person name="Daviaud C."/>
            <person name="Alamery S."/>
            <person name="Jabbari K."/>
            <person name="Zhao M."/>
            <person name="Edger P.P."/>
            <person name="Chelaifa H."/>
            <person name="Tack D."/>
            <person name="Lassalle G."/>
            <person name="Mestiri I."/>
            <person name="Schnel N."/>
            <person name="Le Paslier M.C."/>
            <person name="Fan G."/>
            <person name="Renault V."/>
            <person name="Bayer P.E."/>
            <person name="Golicz A.A."/>
            <person name="Manoli S."/>
            <person name="Lee T.H."/>
            <person name="Thi V.H."/>
            <person name="Chalabi S."/>
            <person name="Hu Q."/>
            <person name="Fan C."/>
            <person name="Tollenaere R."/>
            <person name="Lu Y."/>
            <person name="Battail C."/>
            <person name="Shen J."/>
            <person name="Sidebottom C.H."/>
            <person name="Wang X."/>
            <person name="Canaguier A."/>
            <person name="Chauveau A."/>
            <person name="Berard A."/>
            <person name="Deniot G."/>
            <person name="Guan M."/>
            <person name="Liu Z."/>
            <person name="Sun F."/>
            <person name="Lim Y.P."/>
            <person name="Lyons E."/>
            <person name="Town C.D."/>
            <person name="Bancroft I."/>
            <person name="Wang X."/>
            <person name="Meng J."/>
            <person name="Ma J."/>
            <person name="Pires J.C."/>
            <person name="King G.J."/>
            <person name="Brunel D."/>
            <person name="Delourme R."/>
            <person name="Renard M."/>
            <person name="Aury J.M."/>
            <person name="Adams K.L."/>
            <person name="Batley J."/>
            <person name="Snowdon R.J."/>
            <person name="Tost J."/>
            <person name="Edwards D."/>
            <person name="Zhou Y."/>
            <person name="Hua W."/>
            <person name="Sharpe A.G."/>
            <person name="Paterson A.H."/>
            <person name="Guan C."/>
            <person name="Wincker P."/>
        </authorList>
    </citation>
    <scope>NUCLEOTIDE SEQUENCE [LARGE SCALE GENOMIC DNA]</scope>
    <source>
        <strain evidence="2">cv. Darmor-bzh</strain>
    </source>
</reference>
<dbReference type="Proteomes" id="UP000028999">
    <property type="component" value="Unassembled WGS sequence"/>
</dbReference>
<evidence type="ECO:0000313" key="1">
    <source>
        <dbReference type="EMBL" id="CDY20373.1"/>
    </source>
</evidence>
<dbReference type="AlphaFoldDB" id="A0A078G6W6"/>
<dbReference type="Gramene" id="CDY20373">
    <property type="protein sequence ID" value="CDY20373"/>
    <property type="gene ID" value="GSBRNA2T00012390001"/>
</dbReference>
<sequence>MLGDRLASVACSGSGLDNRYYVYAIRVFSDLRMVHWMEGLRLSRMSLVVIPYKTMGFRFLFL</sequence>
<proteinExistence type="predicted"/>
<organism evidence="1 2">
    <name type="scientific">Brassica napus</name>
    <name type="common">Rape</name>
    <dbReference type="NCBI Taxonomy" id="3708"/>
    <lineage>
        <taxon>Eukaryota</taxon>
        <taxon>Viridiplantae</taxon>
        <taxon>Streptophyta</taxon>
        <taxon>Embryophyta</taxon>
        <taxon>Tracheophyta</taxon>
        <taxon>Spermatophyta</taxon>
        <taxon>Magnoliopsida</taxon>
        <taxon>eudicotyledons</taxon>
        <taxon>Gunneridae</taxon>
        <taxon>Pentapetalae</taxon>
        <taxon>rosids</taxon>
        <taxon>malvids</taxon>
        <taxon>Brassicales</taxon>
        <taxon>Brassicaceae</taxon>
        <taxon>Brassiceae</taxon>
        <taxon>Brassica</taxon>
    </lineage>
</organism>
<dbReference type="PaxDb" id="3708-A0A078G6W6"/>
<protein>
    <submittedName>
        <fullName evidence="1">BnaC02g24430D protein</fullName>
    </submittedName>
</protein>
<name>A0A078G6W6_BRANA</name>
<accession>A0A078G6W6</accession>
<keyword evidence="2" id="KW-1185">Reference proteome</keyword>
<gene>
    <name evidence="1" type="primary">BnaC02g24430D</name>
    <name evidence="1" type="ORF">GSBRNA2T00012390001</name>
</gene>
<dbReference type="EMBL" id="LK032107">
    <property type="protein sequence ID" value="CDY20373.1"/>
    <property type="molecule type" value="Genomic_DNA"/>
</dbReference>